<keyword evidence="2 6" id="KW-0812">Transmembrane</keyword>
<dbReference type="Pfam" id="PF00520">
    <property type="entry name" value="Ion_trans"/>
    <property type="match status" value="1"/>
</dbReference>
<keyword evidence="9" id="KW-1185">Reference proteome</keyword>
<reference evidence="8" key="1">
    <citation type="submission" date="2023-10" db="EMBL/GenBank/DDBJ databases">
        <authorList>
            <person name="Chen Y."/>
            <person name="Shah S."/>
            <person name="Dougan E. K."/>
            <person name="Thang M."/>
            <person name="Chan C."/>
        </authorList>
    </citation>
    <scope>NUCLEOTIDE SEQUENCE [LARGE SCALE GENOMIC DNA]</scope>
</reference>
<dbReference type="InterPro" id="IPR011992">
    <property type="entry name" value="EF-hand-dom_pair"/>
</dbReference>
<keyword evidence="4 6" id="KW-0472">Membrane</keyword>
<dbReference type="InterPro" id="IPR043203">
    <property type="entry name" value="VGCC_Ca_Na"/>
</dbReference>
<sequence length="565" mass="63179">EVHALQQQLRGAAADGVPPAPSEPSASPPRAQPAAGPAVQEPCSSFKAAGSQGSLSSPPASPLGSRGSLPSPFARGRGVIGCGGASLSDRLANVHKGQFHIGMEPPRREVLEKGRLWHLVKSAWFELLSGTAIFLNGVVMAKQAQYTGFDLAEYTGHASKNGPAARIWPHAAQMFDIAYWVFGVFFLFEVVIKIAGLRGEFIRDAWNWVDALIVLFWLLGAIFDSGVNAQFLRLVRLARLVRLIRLLKFMRGHLSDSLFVMLAALQDCFVATLWSIVLFVVVHGMLGICLNEVLVEYYFRDEAFDLAGQQQVYEYFGSFSRSFLTMFEFTFANWITPARVLVENVNEVFIVYAVLHKCMLGVAAVGVIQPIRTFRQPVLYRPCYLLAWALRSCLRVVVFPVCRVKFAWERISRWVCRMLRSTERVSIQRIGAVFIQETFQVVQMDDAIMVRQALMREKSHSDKMQALFREIDKEGHGSVNMEEWDAICDNEWVQIWLRAQDIKAQDATSLFRMIDDGSGLLTAEKLVKGTATLKGTSSVMTILRELRETRESVHGIKSKLEAGLV</sequence>
<dbReference type="InterPro" id="IPR005821">
    <property type="entry name" value="Ion_trans_dom"/>
</dbReference>
<feature type="non-terminal residue" evidence="8">
    <location>
        <position position="1"/>
    </location>
</feature>
<dbReference type="SUPFAM" id="SSF47473">
    <property type="entry name" value="EF-hand"/>
    <property type="match status" value="1"/>
</dbReference>
<organism evidence="8 9">
    <name type="scientific">Prorocentrum cordatum</name>
    <dbReference type="NCBI Taxonomy" id="2364126"/>
    <lineage>
        <taxon>Eukaryota</taxon>
        <taxon>Sar</taxon>
        <taxon>Alveolata</taxon>
        <taxon>Dinophyceae</taxon>
        <taxon>Prorocentrales</taxon>
        <taxon>Prorocentraceae</taxon>
        <taxon>Prorocentrum</taxon>
    </lineage>
</organism>
<evidence type="ECO:0000256" key="4">
    <source>
        <dbReference type="ARBA" id="ARBA00023136"/>
    </source>
</evidence>
<feature type="transmembrane region" description="Helical" evidence="6">
    <location>
        <begin position="123"/>
        <end position="141"/>
    </location>
</feature>
<evidence type="ECO:0000256" key="2">
    <source>
        <dbReference type="ARBA" id="ARBA00022692"/>
    </source>
</evidence>
<comment type="subcellular location">
    <subcellularLocation>
        <location evidence="1">Membrane</location>
        <topology evidence="1">Multi-pass membrane protein</topology>
    </subcellularLocation>
</comment>
<keyword evidence="3 6" id="KW-1133">Transmembrane helix</keyword>
<dbReference type="Proteomes" id="UP001189429">
    <property type="component" value="Unassembled WGS sequence"/>
</dbReference>
<proteinExistence type="predicted"/>
<feature type="region of interest" description="Disordered" evidence="5">
    <location>
        <begin position="1"/>
        <end position="70"/>
    </location>
</feature>
<evidence type="ECO:0000313" key="9">
    <source>
        <dbReference type="Proteomes" id="UP001189429"/>
    </source>
</evidence>
<feature type="transmembrane region" description="Helical" evidence="6">
    <location>
        <begin position="177"/>
        <end position="196"/>
    </location>
</feature>
<name>A0ABN9VSN2_9DINO</name>
<dbReference type="PROSITE" id="PS50222">
    <property type="entry name" value="EF_HAND_2"/>
    <property type="match status" value="1"/>
</dbReference>
<evidence type="ECO:0000256" key="1">
    <source>
        <dbReference type="ARBA" id="ARBA00004141"/>
    </source>
</evidence>
<dbReference type="EMBL" id="CAUYUJ010017581">
    <property type="protein sequence ID" value="CAK0875971.1"/>
    <property type="molecule type" value="Genomic_DNA"/>
</dbReference>
<feature type="domain" description="EF-hand" evidence="7">
    <location>
        <begin position="459"/>
        <end position="494"/>
    </location>
</feature>
<dbReference type="Gene3D" id="1.20.120.350">
    <property type="entry name" value="Voltage-gated potassium channels. Chain C"/>
    <property type="match status" value="1"/>
</dbReference>
<evidence type="ECO:0000313" key="8">
    <source>
        <dbReference type="EMBL" id="CAK0875971.1"/>
    </source>
</evidence>
<protein>
    <recommendedName>
        <fullName evidence="7">EF-hand domain-containing protein</fullName>
    </recommendedName>
</protein>
<dbReference type="PANTHER" id="PTHR10037">
    <property type="entry name" value="VOLTAGE-GATED CATION CHANNEL CALCIUM AND SODIUM"/>
    <property type="match status" value="1"/>
</dbReference>
<accession>A0ABN9VSN2</accession>
<gene>
    <name evidence="8" type="ORF">PCOR1329_LOCUS60508</name>
</gene>
<feature type="transmembrane region" description="Helical" evidence="6">
    <location>
        <begin position="349"/>
        <end position="371"/>
    </location>
</feature>
<evidence type="ECO:0000259" key="7">
    <source>
        <dbReference type="PROSITE" id="PS50222"/>
    </source>
</evidence>
<evidence type="ECO:0000256" key="3">
    <source>
        <dbReference type="ARBA" id="ARBA00022989"/>
    </source>
</evidence>
<dbReference type="InterPro" id="IPR002048">
    <property type="entry name" value="EF_hand_dom"/>
</dbReference>
<feature type="compositionally biased region" description="Low complexity" evidence="5">
    <location>
        <begin position="48"/>
        <end position="70"/>
    </location>
</feature>
<dbReference type="Gene3D" id="1.10.238.10">
    <property type="entry name" value="EF-hand"/>
    <property type="match status" value="1"/>
</dbReference>
<evidence type="ECO:0000256" key="6">
    <source>
        <dbReference type="SAM" id="Phobius"/>
    </source>
</evidence>
<feature type="transmembrane region" description="Helical" evidence="6">
    <location>
        <begin position="205"/>
        <end position="223"/>
    </location>
</feature>
<feature type="compositionally biased region" description="Pro residues" evidence="5">
    <location>
        <begin position="18"/>
        <end position="31"/>
    </location>
</feature>
<dbReference type="InterPro" id="IPR027359">
    <property type="entry name" value="Volt_channel_dom_sf"/>
</dbReference>
<comment type="caution">
    <text evidence="8">The sequence shown here is derived from an EMBL/GenBank/DDBJ whole genome shotgun (WGS) entry which is preliminary data.</text>
</comment>
<feature type="transmembrane region" description="Helical" evidence="6">
    <location>
        <begin position="259"/>
        <end position="282"/>
    </location>
</feature>
<evidence type="ECO:0000256" key="5">
    <source>
        <dbReference type="SAM" id="MobiDB-lite"/>
    </source>
</evidence>
<dbReference type="PANTHER" id="PTHR10037:SF62">
    <property type="entry name" value="SODIUM CHANNEL PROTEIN 60E"/>
    <property type="match status" value="1"/>
</dbReference>
<dbReference type="SUPFAM" id="SSF81324">
    <property type="entry name" value="Voltage-gated potassium channels"/>
    <property type="match status" value="1"/>
</dbReference>